<accession>N6UR15</accession>
<dbReference type="PANTHER" id="PTHR15739:SF5">
    <property type="entry name" value="LD23158P"/>
    <property type="match status" value="1"/>
</dbReference>
<sequence>MWRDIAGSPMLWRTVRMKNSQVHSFVGLANALKKHGTVHLDLRKMLLPSTGDDIWHEFSKAITPVDTLRKIEFCRFYPVKELVTMSIRKSDMFDVWCGENLLQEKNAAYVLNKLHLEDIKYDSIRDSVQEMTNQRGRPCKLFMDLGSKRKKQKLMAVFQKYSTERLTFAARTSLEASGQRNTLQILKGLSDPENAYRIKKAITTSTLEATQILLQSQIQDADTDVKLQALVNHTTHRIIETQNEVFYNICLVPLQMTVDNEISVTNLPYFQNDHDRWEAVQRTW</sequence>
<dbReference type="HOGENOM" id="CLU_980957_0_0_1"/>
<proteinExistence type="predicted"/>
<dbReference type="EMBL" id="KB740171">
    <property type="protein sequence ID" value="ENN81192.1"/>
    <property type="molecule type" value="Genomic_DNA"/>
</dbReference>
<organism evidence="1">
    <name type="scientific">Dendroctonus ponderosae</name>
    <name type="common">Mountain pine beetle</name>
    <dbReference type="NCBI Taxonomy" id="77166"/>
    <lineage>
        <taxon>Eukaryota</taxon>
        <taxon>Metazoa</taxon>
        <taxon>Ecdysozoa</taxon>
        <taxon>Arthropoda</taxon>
        <taxon>Hexapoda</taxon>
        <taxon>Insecta</taxon>
        <taxon>Pterygota</taxon>
        <taxon>Neoptera</taxon>
        <taxon>Endopterygota</taxon>
        <taxon>Coleoptera</taxon>
        <taxon>Polyphaga</taxon>
        <taxon>Cucujiformia</taxon>
        <taxon>Curculionidae</taxon>
        <taxon>Scolytinae</taxon>
        <taxon>Dendroctonus</taxon>
    </lineage>
</organism>
<name>N6UR15_DENPD</name>
<evidence type="ECO:0000313" key="1">
    <source>
        <dbReference type="EMBL" id="ENN81192.1"/>
    </source>
</evidence>
<dbReference type="PANTHER" id="PTHR15739">
    <property type="entry name" value="ZINC FINGER PROTEIN"/>
    <property type="match status" value="1"/>
</dbReference>
<feature type="non-terminal residue" evidence="1">
    <location>
        <position position="1"/>
    </location>
</feature>
<gene>
    <name evidence="1" type="ORF">YQE_02399</name>
</gene>
<dbReference type="AlphaFoldDB" id="N6UR15"/>
<dbReference type="OrthoDB" id="61560at2759"/>
<protein>
    <submittedName>
        <fullName evidence="1">Uncharacterized protein</fullName>
    </submittedName>
</protein>
<reference evidence="1" key="1">
    <citation type="journal article" date="2013" name="Genome Biol.">
        <title>Draft genome of the mountain pine beetle, Dendroctonus ponderosae Hopkins, a major forest pest.</title>
        <authorList>
            <person name="Keeling C.I."/>
            <person name="Yuen M.M."/>
            <person name="Liao N.Y."/>
            <person name="Docking T.R."/>
            <person name="Chan S.K."/>
            <person name="Taylor G.A."/>
            <person name="Palmquist D.L."/>
            <person name="Jackman S.D."/>
            <person name="Nguyen A."/>
            <person name="Li M."/>
            <person name="Henderson H."/>
            <person name="Janes J.K."/>
            <person name="Zhao Y."/>
            <person name="Pandoh P."/>
            <person name="Moore R."/>
            <person name="Sperling F.A."/>
            <person name="Huber D.P."/>
            <person name="Birol I."/>
            <person name="Jones S.J."/>
            <person name="Bohlmann J."/>
        </authorList>
    </citation>
    <scope>NUCLEOTIDE SEQUENCE</scope>
</reference>
<dbReference type="InterPro" id="IPR052283">
    <property type="entry name" value="GenomicStab_NeuMorph_Reg"/>
</dbReference>